<dbReference type="HOGENOM" id="CLU_326490_0_0_11"/>
<evidence type="ECO:0000313" key="3">
    <source>
        <dbReference type="Proteomes" id="UP000000377"/>
    </source>
</evidence>
<dbReference type="STRING" id="749414.SBI_01918"/>
<evidence type="ECO:0000313" key="2">
    <source>
        <dbReference type="EMBL" id="ADI05039.1"/>
    </source>
</evidence>
<keyword evidence="3" id="KW-1185">Reference proteome</keyword>
<name>D7BQ32_STRBB</name>
<feature type="region of interest" description="Disordered" evidence="1">
    <location>
        <begin position="1"/>
        <end position="43"/>
    </location>
</feature>
<dbReference type="AlphaFoldDB" id="D7BQ32"/>
<protein>
    <submittedName>
        <fullName evidence="2">Uncharacterized protein</fullName>
    </submittedName>
</protein>
<feature type="compositionally biased region" description="Basic and acidic residues" evidence="1">
    <location>
        <begin position="405"/>
        <end position="416"/>
    </location>
</feature>
<dbReference type="EMBL" id="CP002047">
    <property type="protein sequence ID" value="ADI05039.1"/>
    <property type="molecule type" value="Genomic_DNA"/>
</dbReference>
<dbReference type="Proteomes" id="UP000000377">
    <property type="component" value="Chromosome"/>
</dbReference>
<feature type="compositionally biased region" description="Low complexity" evidence="1">
    <location>
        <begin position="247"/>
        <end position="259"/>
    </location>
</feature>
<gene>
    <name evidence="2" type="ordered locus">SBI_01918</name>
</gene>
<sequence length="902" mass="98195">MEITMTHVAESGPGSRSGADTPSIPSPVPPATLPTIPPTAPPVTAPVLDQSTREIDKATFVPLDVETPPIGQALTKAAFVRQLQLQPDEADAIRNRHPELAEPLRDLLTPPSFSPAPLSAFAAVPTRALEEYGQAVVALRHERAEETEESARGAALQALQTAVVAAKGLEANTAAPRMGLMNLERLEMTPAGIERGELVATIPLAPQEETAVTYKEWSVQKKEFSSIVTDSLETFSETGVTDNTELSQSTSSQQQHSNQFNITGTVSGGIPVISGSVTSGYTGQDAASQSATDSRKHATTLTQKASTRARQEHKVTITTTTVTGTSQTTTRTLKNPSATNPIRIDYFSLMRKWRVRLYRYGMRQTYDVVLPEPAATMRRPYAELEALKAQLGPFVFNIPHNDITAEVRKGDPEPPKTDPPTPKSPHYLVLADQYDAQVPPPPPDLPPQTYAVETGPLPQGRGVTRMPLNIPAGYEIVNITISGRMTSFAGHLGQFTIEGTTLPFDPFPDKVFDPNTVLKRDTDGGDFMAGATGTPVLVLVFDQVSTQSLLLTAEVRPTQAAMERWQFDVWNALYTAAQTAYYAQQQDIAGRIAALEARLNDVDTLTLRREESDEIMKNVLRYLLGGRFPSMPKEVLDAFAAAKVDVAHGTGFEGNTIGPDSTLWTPVRQYEDVVRFVNQAIEWENVVSFLYSYFWDLPESWRFIREIEHPDANRQAFLRAGSARVVLTIRRGWETRWVNFVEHGVIDDPNAPENPSQYWTIAQEIAAYDDRNYPGIPPANPGRAAARLEDAVFTTSTATVGPSTRPVSIPVASSAGFVVGAQVVIDAVHGLEHSQEAQKITRIPDGTHIEVAGLDNAHTGSPTAPFPVMQPGEKGELIAEWNEYTPTSGTDIAVTSNLSAIS</sequence>
<dbReference type="eggNOG" id="ENOG502Z8GJ">
    <property type="taxonomic scope" value="Bacteria"/>
</dbReference>
<feature type="compositionally biased region" description="Polar residues" evidence="1">
    <location>
        <begin position="281"/>
        <end position="292"/>
    </location>
</feature>
<feature type="region of interest" description="Disordered" evidence="1">
    <location>
        <begin position="281"/>
        <end position="312"/>
    </location>
</feature>
<feature type="region of interest" description="Disordered" evidence="1">
    <location>
        <begin position="405"/>
        <end position="426"/>
    </location>
</feature>
<reference evidence="2 3" key="1">
    <citation type="journal article" date="2010" name="J. Bacteriol.">
        <title>Genome sequence of the milbemycin-producing bacterium Streptomyces bingchenggensis.</title>
        <authorList>
            <person name="Wang X.J."/>
            <person name="Yan Y.J."/>
            <person name="Zhang B."/>
            <person name="An J."/>
            <person name="Wang J.J."/>
            <person name="Tian J."/>
            <person name="Jiang L."/>
            <person name="Chen Y.H."/>
            <person name="Huang S.X."/>
            <person name="Yin M."/>
            <person name="Zhang J."/>
            <person name="Gao A.L."/>
            <person name="Liu C.X."/>
            <person name="Zhu Z.X."/>
            <person name="Xiang W.S."/>
        </authorList>
    </citation>
    <scope>NUCLEOTIDE SEQUENCE [LARGE SCALE GENOMIC DNA]</scope>
    <source>
        <strain evidence="2 3">BCW-1</strain>
    </source>
</reference>
<organism evidence="2 3">
    <name type="scientific">Streptomyces bingchenggensis (strain BCW-1)</name>
    <dbReference type="NCBI Taxonomy" id="749414"/>
    <lineage>
        <taxon>Bacteria</taxon>
        <taxon>Bacillati</taxon>
        <taxon>Actinomycetota</taxon>
        <taxon>Actinomycetes</taxon>
        <taxon>Kitasatosporales</taxon>
        <taxon>Streptomycetaceae</taxon>
        <taxon>Streptomyces</taxon>
    </lineage>
</organism>
<dbReference type="PATRIC" id="fig|749414.3.peg.1985"/>
<dbReference type="KEGG" id="sbh:SBI_01918"/>
<accession>D7BQ32</accession>
<evidence type="ECO:0000256" key="1">
    <source>
        <dbReference type="SAM" id="MobiDB-lite"/>
    </source>
</evidence>
<feature type="compositionally biased region" description="Polar residues" evidence="1">
    <location>
        <begin position="299"/>
        <end position="308"/>
    </location>
</feature>
<proteinExistence type="predicted"/>
<feature type="compositionally biased region" description="Pro residues" evidence="1">
    <location>
        <begin position="24"/>
        <end position="43"/>
    </location>
</feature>
<feature type="region of interest" description="Disordered" evidence="1">
    <location>
        <begin position="239"/>
        <end position="263"/>
    </location>
</feature>